<keyword evidence="7" id="KW-1185">Reference proteome</keyword>
<dbReference type="CDD" id="cd02537">
    <property type="entry name" value="GT8_Glycogenin"/>
    <property type="match status" value="1"/>
</dbReference>
<keyword evidence="2" id="KW-0808">Transferase</keyword>
<dbReference type="PANTHER" id="PTHR11183">
    <property type="entry name" value="GLYCOGENIN SUBFAMILY MEMBER"/>
    <property type="match status" value="1"/>
</dbReference>
<gene>
    <name evidence="6" type="ORF">HRI_004848000</name>
</gene>
<comment type="caution">
    <text evidence="6">The sequence shown here is derived from an EMBL/GenBank/DDBJ whole genome shotgun (WGS) entry which is preliminary data.</text>
</comment>
<dbReference type="AlphaFoldDB" id="A0A9W7JFC0"/>
<keyword evidence="5" id="KW-1133">Transmembrane helix</keyword>
<evidence type="ECO:0000256" key="1">
    <source>
        <dbReference type="ARBA" id="ARBA00022676"/>
    </source>
</evidence>
<evidence type="ECO:0000256" key="4">
    <source>
        <dbReference type="RuleBase" id="RU362027"/>
    </source>
</evidence>
<feature type="transmembrane region" description="Helical" evidence="5">
    <location>
        <begin position="12"/>
        <end position="30"/>
    </location>
</feature>
<dbReference type="InterPro" id="IPR029044">
    <property type="entry name" value="Nucleotide-diphossugar_trans"/>
</dbReference>
<proteinExistence type="inferred from homology"/>
<evidence type="ECO:0000256" key="3">
    <source>
        <dbReference type="ARBA" id="ARBA00023211"/>
    </source>
</evidence>
<keyword evidence="5" id="KW-0472">Membrane</keyword>
<dbReference type="Proteomes" id="UP001165190">
    <property type="component" value="Unassembled WGS sequence"/>
</dbReference>
<organism evidence="6 7">
    <name type="scientific">Hibiscus trionum</name>
    <name type="common">Flower of an hour</name>
    <dbReference type="NCBI Taxonomy" id="183268"/>
    <lineage>
        <taxon>Eukaryota</taxon>
        <taxon>Viridiplantae</taxon>
        <taxon>Streptophyta</taxon>
        <taxon>Embryophyta</taxon>
        <taxon>Tracheophyta</taxon>
        <taxon>Spermatophyta</taxon>
        <taxon>Magnoliopsida</taxon>
        <taxon>eudicotyledons</taxon>
        <taxon>Gunneridae</taxon>
        <taxon>Pentapetalae</taxon>
        <taxon>rosids</taxon>
        <taxon>malvids</taxon>
        <taxon>Malvales</taxon>
        <taxon>Malvaceae</taxon>
        <taxon>Malvoideae</taxon>
        <taxon>Hibiscus</taxon>
    </lineage>
</organism>
<keyword evidence="3" id="KW-0464">Manganese</keyword>
<comment type="similarity">
    <text evidence="4">Belongs to the glycosyltransferase 8 family.</text>
</comment>
<dbReference type="EMBL" id="BSYR01000061">
    <property type="protein sequence ID" value="GMJ11788.1"/>
    <property type="molecule type" value="Genomic_DNA"/>
</dbReference>
<dbReference type="Pfam" id="PF01501">
    <property type="entry name" value="Glyco_transf_8"/>
    <property type="match status" value="1"/>
</dbReference>
<keyword evidence="5" id="KW-0812">Transmembrane</keyword>
<dbReference type="InterPro" id="IPR002495">
    <property type="entry name" value="Glyco_trans_8"/>
</dbReference>
<dbReference type="SUPFAM" id="SSF53448">
    <property type="entry name" value="Nucleotide-diphospho-sugar transferases"/>
    <property type="match status" value="1"/>
</dbReference>
<dbReference type="InterPro" id="IPR050587">
    <property type="entry name" value="GNT1/Glycosyltrans_8"/>
</dbReference>
<evidence type="ECO:0000313" key="6">
    <source>
        <dbReference type="EMBL" id="GMJ11788.1"/>
    </source>
</evidence>
<protein>
    <recommendedName>
        <fullName evidence="4">Hexosyltransferase</fullName>
        <ecNumber evidence="4">2.4.1.-</ecNumber>
    </recommendedName>
</protein>
<dbReference type="OrthoDB" id="2014201at2759"/>
<evidence type="ECO:0000256" key="5">
    <source>
        <dbReference type="SAM" id="Phobius"/>
    </source>
</evidence>
<evidence type="ECO:0000256" key="2">
    <source>
        <dbReference type="ARBA" id="ARBA00022679"/>
    </source>
</evidence>
<reference evidence="6" key="1">
    <citation type="submission" date="2023-05" db="EMBL/GenBank/DDBJ databases">
        <title>Genome and transcriptome analyses reveal genes involved in the formation of fine ridges on petal epidermal cells in Hibiscus trionum.</title>
        <authorList>
            <person name="Koshimizu S."/>
            <person name="Masuda S."/>
            <person name="Ishii T."/>
            <person name="Shirasu K."/>
            <person name="Hoshino A."/>
            <person name="Arita M."/>
        </authorList>
    </citation>
    <scope>NUCLEOTIDE SEQUENCE</scope>
    <source>
        <strain evidence="6">Hamamatsu line</strain>
    </source>
</reference>
<dbReference type="Gene3D" id="3.90.550.10">
    <property type="entry name" value="Spore Coat Polysaccharide Biosynthesis Protein SpsA, Chain A"/>
    <property type="match status" value="1"/>
</dbReference>
<keyword evidence="1" id="KW-0328">Glycosyltransferase</keyword>
<dbReference type="GO" id="GO:0016757">
    <property type="term" value="F:glycosyltransferase activity"/>
    <property type="evidence" value="ECO:0007669"/>
    <property type="project" value="UniProtKB-KW"/>
</dbReference>
<name>A0A9W7JFC0_HIBTR</name>
<evidence type="ECO:0000313" key="7">
    <source>
        <dbReference type="Proteomes" id="UP001165190"/>
    </source>
</evidence>
<dbReference type="EC" id="2.4.1.-" evidence="4"/>
<sequence length="554" mass="64835">MASKFTIFSQRLFTLLLIFLPLSFIIFIVFSRSNQEIFDAFKLDTEPPVQLKNLDLLQHEIRGKVKIKIGLVNINPSEEIEYESPGSVVSTVHVRFDRVHRQTRWEDFFPAQNMSHPPSCPEIPMPDLEDYEDLDIVVAKLPCKGWTGRSGLKDVFRLQVNLVVANVLVASGWATPDIKRAVYVVFVGNCEPMPEIFVCEDMLRKVDDHWVYKPELRRLKQTVLMPRGSCQLAQPYGETGKEAWRYYSADHERLKLLKYSAFHQREAYATILHSSEDYVCGAIALAQSILRTNLTSTRDLVLLHDENITPKSLEALKSAGWETKQVEPIRSPFAETDSDNEWNYSKLRAWMLTWYDKVIFIDADVLVFQNIEWLFVYPQLSAAPNDDTSFNSGLMVIEPSLCMFEDLMAKSSEMDSNDGGVEGFLNEVFTWWHRLPSEVNYLKDFKGQEKPSWEKIPDNVSAIHYLGLKPWMCYRDYDCNWDREEMQRFASDKDHEKWWQVYDEMPKTLQSYCGLTEHMNWRLKKWRWIARRLEQPDEHWKIGVTDPRQYNLGH</sequence>
<accession>A0A9W7JFC0</accession>